<proteinExistence type="predicted"/>
<dbReference type="Proteomes" id="UP000798808">
    <property type="component" value="Unassembled WGS sequence"/>
</dbReference>
<dbReference type="PROSITE" id="PS51257">
    <property type="entry name" value="PROKAR_LIPOPROTEIN"/>
    <property type="match status" value="1"/>
</dbReference>
<dbReference type="InterPro" id="IPR017853">
    <property type="entry name" value="GH"/>
</dbReference>
<accession>A0ABW9RTR0</accession>
<evidence type="ECO:0000313" key="1">
    <source>
        <dbReference type="EMBL" id="MTI27569.1"/>
    </source>
</evidence>
<protein>
    <recommendedName>
        <fullName evidence="3">Arabinogalactan endo-beta-1,4-galactanase</fullName>
    </recommendedName>
</protein>
<reference evidence="1 2" key="1">
    <citation type="submission" date="2019-02" db="EMBL/GenBank/DDBJ databases">
        <authorList>
            <person name="Goldberg S.R."/>
            <person name="Haltli B.A."/>
            <person name="Correa H."/>
            <person name="Russell K.G."/>
        </authorList>
    </citation>
    <scope>NUCLEOTIDE SEQUENCE [LARGE SCALE GENOMIC DNA]</scope>
    <source>
        <strain evidence="1 2">JCM 16186</strain>
    </source>
</reference>
<dbReference type="SUPFAM" id="SSF51445">
    <property type="entry name" value="(Trans)glycosidases"/>
    <property type="match status" value="1"/>
</dbReference>
<evidence type="ECO:0000313" key="2">
    <source>
        <dbReference type="Proteomes" id="UP000798808"/>
    </source>
</evidence>
<gene>
    <name evidence="1" type="ORF">E1163_21610</name>
</gene>
<organism evidence="1 2">
    <name type="scientific">Fulvivirga kasyanovii</name>
    <dbReference type="NCBI Taxonomy" id="396812"/>
    <lineage>
        <taxon>Bacteria</taxon>
        <taxon>Pseudomonadati</taxon>
        <taxon>Bacteroidota</taxon>
        <taxon>Cytophagia</taxon>
        <taxon>Cytophagales</taxon>
        <taxon>Fulvivirgaceae</taxon>
        <taxon>Fulvivirga</taxon>
    </lineage>
</organism>
<sequence>MRKIIYFILLFSFFTISCSSDDEGGVLAVECTANSLPRGNRLMGMDLLDETPSSDFSNNFALAQEVGIDFIGVHLQWTTLEPQPMTYEDPSGALALFNDFIEANDLKFSLTLRPIDLTGKTVPEDLETTRFNNPELISRFKAVIDFVFAKIDYKRLTSLQVGNEIDGYDYSNEHPDFWSDYGAFLWEINSYANTNYPGLKVGFTATHKGLTHGPLSDAGVFTALASVVDVLGVTYYPIDADYEVESPEAPATDLAALVSAYKDTPIYLQEVGYPSASANASSEEIQAQFVCQFFQAWDTYSAEIPLVSWVRLHDASLDGAKQLAGPYGLTENGFIEFLRTLGLRTHDGQDKAAFTMLKEQTQNRGW</sequence>
<dbReference type="RefSeq" id="WP_155174569.1">
    <property type="nucleotide sequence ID" value="NZ_BAAAFL010000002.1"/>
</dbReference>
<keyword evidence="2" id="KW-1185">Reference proteome</keyword>
<evidence type="ECO:0008006" key="3">
    <source>
        <dbReference type="Google" id="ProtNLM"/>
    </source>
</evidence>
<name>A0ABW9RTR0_9BACT</name>
<comment type="caution">
    <text evidence="1">The sequence shown here is derived from an EMBL/GenBank/DDBJ whole genome shotgun (WGS) entry which is preliminary data.</text>
</comment>
<dbReference type="Gene3D" id="3.20.20.80">
    <property type="entry name" value="Glycosidases"/>
    <property type="match status" value="1"/>
</dbReference>
<dbReference type="EMBL" id="SMLW01000633">
    <property type="protein sequence ID" value="MTI27569.1"/>
    <property type="molecule type" value="Genomic_DNA"/>
</dbReference>